<protein>
    <submittedName>
        <fullName evidence="1">Uncharacterized protein</fullName>
    </submittedName>
</protein>
<dbReference type="AlphaFoldDB" id="A0A0F9PJV3"/>
<gene>
    <name evidence="1" type="ORF">LCGC14_1206910</name>
</gene>
<sequence length="51" mass="5654">MVKKYPRSEAIQDVVQQNEEAYVGWTGNLSNKSNIKALQSFSNAVGLVLNN</sequence>
<evidence type="ECO:0000313" key="1">
    <source>
        <dbReference type="EMBL" id="KKM93582.1"/>
    </source>
</evidence>
<organism evidence="1">
    <name type="scientific">marine sediment metagenome</name>
    <dbReference type="NCBI Taxonomy" id="412755"/>
    <lineage>
        <taxon>unclassified sequences</taxon>
        <taxon>metagenomes</taxon>
        <taxon>ecological metagenomes</taxon>
    </lineage>
</organism>
<reference evidence="1" key="1">
    <citation type="journal article" date="2015" name="Nature">
        <title>Complex archaea that bridge the gap between prokaryotes and eukaryotes.</title>
        <authorList>
            <person name="Spang A."/>
            <person name="Saw J.H."/>
            <person name="Jorgensen S.L."/>
            <person name="Zaremba-Niedzwiedzka K."/>
            <person name="Martijn J."/>
            <person name="Lind A.E."/>
            <person name="van Eijk R."/>
            <person name="Schleper C."/>
            <person name="Guy L."/>
            <person name="Ettema T.J."/>
        </authorList>
    </citation>
    <scope>NUCLEOTIDE SEQUENCE</scope>
</reference>
<accession>A0A0F9PJV3</accession>
<name>A0A0F9PJV3_9ZZZZ</name>
<dbReference type="EMBL" id="LAZR01006246">
    <property type="protein sequence ID" value="KKM93582.1"/>
    <property type="molecule type" value="Genomic_DNA"/>
</dbReference>
<comment type="caution">
    <text evidence="1">The sequence shown here is derived from an EMBL/GenBank/DDBJ whole genome shotgun (WGS) entry which is preliminary data.</text>
</comment>
<proteinExistence type="predicted"/>